<evidence type="ECO:0000256" key="4">
    <source>
        <dbReference type="ARBA" id="ARBA00022617"/>
    </source>
</evidence>
<evidence type="ECO:0000256" key="11">
    <source>
        <dbReference type="ARBA" id="ARBA00023136"/>
    </source>
</evidence>
<keyword evidence="4 12" id="KW-0349">Heme</keyword>
<evidence type="ECO:0000256" key="2">
    <source>
        <dbReference type="ARBA" id="ARBA00004167"/>
    </source>
</evidence>
<accession>A0AAV0LKN1</accession>
<evidence type="ECO:0008006" key="16">
    <source>
        <dbReference type="Google" id="ProtNLM"/>
    </source>
</evidence>
<dbReference type="GO" id="GO:0004497">
    <property type="term" value="F:monooxygenase activity"/>
    <property type="evidence" value="ECO:0007669"/>
    <property type="project" value="UniProtKB-KW"/>
</dbReference>
<keyword evidence="10 13" id="KW-0503">Monooxygenase</keyword>
<comment type="caution">
    <text evidence="14">The sequence shown here is derived from an EMBL/GenBank/DDBJ whole genome shotgun (WGS) entry which is preliminary data.</text>
</comment>
<keyword evidence="5" id="KW-0812">Transmembrane</keyword>
<dbReference type="GO" id="GO:0016020">
    <property type="term" value="C:membrane"/>
    <property type="evidence" value="ECO:0007669"/>
    <property type="project" value="UniProtKB-SubCell"/>
</dbReference>
<dbReference type="GO" id="GO:0005506">
    <property type="term" value="F:iron ion binding"/>
    <property type="evidence" value="ECO:0007669"/>
    <property type="project" value="InterPro"/>
</dbReference>
<dbReference type="InterPro" id="IPR002401">
    <property type="entry name" value="Cyt_P450_E_grp-I"/>
</dbReference>
<keyword evidence="9 12" id="KW-0408">Iron</keyword>
<dbReference type="Pfam" id="PF00067">
    <property type="entry name" value="p450"/>
    <property type="match status" value="1"/>
</dbReference>
<name>A0AAV0LKN1_9ROSI</name>
<dbReference type="PRINTS" id="PR00463">
    <property type="entry name" value="EP450I"/>
</dbReference>
<evidence type="ECO:0000256" key="3">
    <source>
        <dbReference type="ARBA" id="ARBA00010617"/>
    </source>
</evidence>
<dbReference type="GO" id="GO:0016705">
    <property type="term" value="F:oxidoreductase activity, acting on paired donors, with incorporation or reduction of molecular oxygen"/>
    <property type="evidence" value="ECO:0007669"/>
    <property type="project" value="InterPro"/>
</dbReference>
<sequence>MNYFDMVTSESLQLHSPGLLLLPRENRDQKLELSSYEVRINTNVIVNVWAINRDTRYWTEAERFSPQRFMDCSIDSDYNGNFFQFIPFGAGRRICPGISFVLTIVKLTLANLLYHFQCELPSKGIDMNERFKTSRTRETTPHLDLIPVLYDVAP</sequence>
<keyword evidence="7" id="KW-1133">Transmembrane helix</keyword>
<protein>
    <recommendedName>
        <fullName evidence="16">Cytochrome P450</fullName>
    </recommendedName>
</protein>
<keyword evidence="8 13" id="KW-0560">Oxidoreductase</keyword>
<comment type="cofactor">
    <cofactor evidence="1 12">
        <name>heme</name>
        <dbReference type="ChEBI" id="CHEBI:30413"/>
    </cofactor>
</comment>
<comment type="subcellular location">
    <subcellularLocation>
        <location evidence="2">Membrane</location>
        <topology evidence="2">Single-pass membrane protein</topology>
    </subcellularLocation>
</comment>
<organism evidence="14 15">
    <name type="scientific">Linum tenue</name>
    <dbReference type="NCBI Taxonomy" id="586396"/>
    <lineage>
        <taxon>Eukaryota</taxon>
        <taxon>Viridiplantae</taxon>
        <taxon>Streptophyta</taxon>
        <taxon>Embryophyta</taxon>
        <taxon>Tracheophyta</taxon>
        <taxon>Spermatophyta</taxon>
        <taxon>Magnoliopsida</taxon>
        <taxon>eudicotyledons</taxon>
        <taxon>Gunneridae</taxon>
        <taxon>Pentapetalae</taxon>
        <taxon>rosids</taxon>
        <taxon>fabids</taxon>
        <taxon>Malpighiales</taxon>
        <taxon>Linaceae</taxon>
        <taxon>Linum</taxon>
    </lineage>
</organism>
<dbReference type="EMBL" id="CAMGYJ010000006">
    <property type="protein sequence ID" value="CAI0434583.1"/>
    <property type="molecule type" value="Genomic_DNA"/>
</dbReference>
<evidence type="ECO:0000256" key="13">
    <source>
        <dbReference type="RuleBase" id="RU000461"/>
    </source>
</evidence>
<proteinExistence type="inferred from homology"/>
<evidence type="ECO:0000313" key="15">
    <source>
        <dbReference type="Proteomes" id="UP001154282"/>
    </source>
</evidence>
<keyword evidence="15" id="KW-1185">Reference proteome</keyword>
<evidence type="ECO:0000256" key="6">
    <source>
        <dbReference type="ARBA" id="ARBA00022723"/>
    </source>
</evidence>
<gene>
    <name evidence="14" type="ORF">LITE_LOCUS24316</name>
</gene>
<evidence type="ECO:0000256" key="7">
    <source>
        <dbReference type="ARBA" id="ARBA00022989"/>
    </source>
</evidence>
<dbReference type="PANTHER" id="PTHR47953">
    <property type="entry name" value="OS08G0105600 PROTEIN"/>
    <property type="match status" value="1"/>
</dbReference>
<feature type="binding site" description="axial binding residue" evidence="12">
    <location>
        <position position="95"/>
    </location>
    <ligand>
        <name>heme</name>
        <dbReference type="ChEBI" id="CHEBI:30413"/>
    </ligand>
    <ligandPart>
        <name>Fe</name>
        <dbReference type="ChEBI" id="CHEBI:18248"/>
    </ligandPart>
</feature>
<evidence type="ECO:0000313" key="14">
    <source>
        <dbReference type="EMBL" id="CAI0434583.1"/>
    </source>
</evidence>
<evidence type="ECO:0000256" key="9">
    <source>
        <dbReference type="ARBA" id="ARBA00023004"/>
    </source>
</evidence>
<dbReference type="InterPro" id="IPR036396">
    <property type="entry name" value="Cyt_P450_sf"/>
</dbReference>
<dbReference type="PANTHER" id="PTHR47953:SF19">
    <property type="entry name" value="OS06G0641600 PROTEIN"/>
    <property type="match status" value="1"/>
</dbReference>
<evidence type="ECO:0000256" key="12">
    <source>
        <dbReference type="PIRSR" id="PIRSR602401-1"/>
    </source>
</evidence>
<dbReference type="AlphaFoldDB" id="A0AAV0LKN1"/>
<evidence type="ECO:0000256" key="5">
    <source>
        <dbReference type="ARBA" id="ARBA00022692"/>
    </source>
</evidence>
<dbReference type="PROSITE" id="PS00086">
    <property type="entry name" value="CYTOCHROME_P450"/>
    <property type="match status" value="1"/>
</dbReference>
<evidence type="ECO:0000256" key="8">
    <source>
        <dbReference type="ARBA" id="ARBA00023002"/>
    </source>
</evidence>
<comment type="similarity">
    <text evidence="3 13">Belongs to the cytochrome P450 family.</text>
</comment>
<keyword evidence="6 12" id="KW-0479">Metal-binding</keyword>
<dbReference type="SUPFAM" id="SSF48264">
    <property type="entry name" value="Cytochrome P450"/>
    <property type="match status" value="1"/>
</dbReference>
<dbReference type="GO" id="GO:0020037">
    <property type="term" value="F:heme binding"/>
    <property type="evidence" value="ECO:0007669"/>
    <property type="project" value="InterPro"/>
</dbReference>
<dbReference type="InterPro" id="IPR017972">
    <property type="entry name" value="Cyt_P450_CS"/>
</dbReference>
<evidence type="ECO:0000256" key="1">
    <source>
        <dbReference type="ARBA" id="ARBA00001971"/>
    </source>
</evidence>
<evidence type="ECO:0000256" key="10">
    <source>
        <dbReference type="ARBA" id="ARBA00023033"/>
    </source>
</evidence>
<dbReference type="InterPro" id="IPR001128">
    <property type="entry name" value="Cyt_P450"/>
</dbReference>
<reference evidence="14" key="1">
    <citation type="submission" date="2022-08" db="EMBL/GenBank/DDBJ databases">
        <authorList>
            <person name="Gutierrez-Valencia J."/>
        </authorList>
    </citation>
    <scope>NUCLEOTIDE SEQUENCE</scope>
</reference>
<dbReference type="Proteomes" id="UP001154282">
    <property type="component" value="Unassembled WGS sequence"/>
</dbReference>
<dbReference type="InterPro" id="IPR052306">
    <property type="entry name" value="CYP450_71D"/>
</dbReference>
<keyword evidence="11" id="KW-0472">Membrane</keyword>
<dbReference type="Gene3D" id="1.10.630.10">
    <property type="entry name" value="Cytochrome P450"/>
    <property type="match status" value="1"/>
</dbReference>